<evidence type="ECO:0000313" key="2">
    <source>
        <dbReference type="Proteomes" id="UP001605261"/>
    </source>
</evidence>
<dbReference type="Proteomes" id="UP001605261">
    <property type="component" value="Unassembled WGS sequence"/>
</dbReference>
<dbReference type="EMBL" id="JBHGCJ010000004">
    <property type="protein sequence ID" value="MFG6109003.1"/>
    <property type="molecule type" value="Genomic_DNA"/>
</dbReference>
<protein>
    <recommendedName>
        <fullName evidence="3">YdhG-like domain-containing protein</fullName>
    </recommendedName>
</protein>
<name>A0ABW7CW10_9GAMM</name>
<dbReference type="RefSeq" id="WP_394162515.1">
    <property type="nucleotide sequence ID" value="NZ_JBHGCJ010000004.1"/>
</dbReference>
<sequence>MKNPRASATQSDTAREPTPPGLFAALRDLLLPYKDHLVVVHDDDAHFYANGMHAAANGKAQFFAAVKMSGRRCAFHFMPVYDFPELLVAISPLLKKLMHGKSCFNMTVNDPVLLDELRLLVAQGVHRYMAAGKL</sequence>
<organism evidence="1 2">
    <name type="scientific">Stenotrophomonas nematodicola</name>
    <dbReference type="NCBI Taxonomy" id="2656746"/>
    <lineage>
        <taxon>Bacteria</taxon>
        <taxon>Pseudomonadati</taxon>
        <taxon>Pseudomonadota</taxon>
        <taxon>Gammaproteobacteria</taxon>
        <taxon>Lysobacterales</taxon>
        <taxon>Lysobacteraceae</taxon>
        <taxon>Stenotrophomonas</taxon>
    </lineage>
</organism>
<accession>A0ABW7CW10</accession>
<evidence type="ECO:0000313" key="1">
    <source>
        <dbReference type="EMBL" id="MFG6109003.1"/>
    </source>
</evidence>
<proteinExistence type="predicted"/>
<gene>
    <name evidence="1" type="ORF">ACEU0G_003004</name>
</gene>
<reference evidence="1 2" key="1">
    <citation type="submission" date="2024-09" db="EMBL/GenBank/DDBJ databases">
        <authorList>
            <consortium name="All-Russian atlas of soil microorganisms"/>
            <consortium name="as a basis for the search for new antimicrobial producers and enzymes with unique properties"/>
            <person name="Sokolova E.A."/>
            <person name="Voronina E.N."/>
        </authorList>
    </citation>
    <scope>NUCLEOTIDE SEQUENCE [LARGE SCALE GENOMIC DNA]</scope>
    <source>
        <strain evidence="1 2">AF-22b-331.1</strain>
    </source>
</reference>
<keyword evidence="2" id="KW-1185">Reference proteome</keyword>
<evidence type="ECO:0008006" key="3">
    <source>
        <dbReference type="Google" id="ProtNLM"/>
    </source>
</evidence>
<comment type="caution">
    <text evidence="1">The sequence shown here is derived from an EMBL/GenBank/DDBJ whole genome shotgun (WGS) entry which is preliminary data.</text>
</comment>